<dbReference type="STRING" id="56484.A0A1Y2FGY3"/>
<dbReference type="GeneID" id="63785802"/>
<dbReference type="PANTHER" id="PTHR47804">
    <property type="entry name" value="60S RIBOSOMAL PROTEIN L19"/>
    <property type="match status" value="1"/>
</dbReference>
<feature type="transmembrane region" description="Helical" evidence="6">
    <location>
        <begin position="43"/>
        <end position="62"/>
    </location>
</feature>
<feature type="compositionally biased region" description="Low complexity" evidence="5">
    <location>
        <begin position="678"/>
        <end position="689"/>
    </location>
</feature>
<dbReference type="RefSeq" id="XP_040725764.1">
    <property type="nucleotide sequence ID" value="XM_040869203.1"/>
</dbReference>
<evidence type="ECO:0000313" key="8">
    <source>
        <dbReference type="Proteomes" id="UP000193685"/>
    </source>
</evidence>
<dbReference type="GO" id="GO:0016020">
    <property type="term" value="C:membrane"/>
    <property type="evidence" value="ECO:0007669"/>
    <property type="project" value="UniProtKB-SubCell"/>
</dbReference>
<evidence type="ECO:0000256" key="6">
    <source>
        <dbReference type="SAM" id="Phobius"/>
    </source>
</evidence>
<comment type="subcellular location">
    <subcellularLocation>
        <location evidence="1">Membrane</location>
        <topology evidence="1">Multi-pass membrane protein</topology>
    </subcellularLocation>
</comment>
<feature type="region of interest" description="Disordered" evidence="5">
    <location>
        <begin position="759"/>
        <end position="794"/>
    </location>
</feature>
<accession>A0A1Y2FGY3</accession>
<proteinExistence type="predicted"/>
<evidence type="ECO:0000256" key="4">
    <source>
        <dbReference type="ARBA" id="ARBA00023136"/>
    </source>
</evidence>
<dbReference type="Proteomes" id="UP000193685">
    <property type="component" value="Unassembled WGS sequence"/>
</dbReference>
<keyword evidence="2 6" id="KW-0812">Transmembrane</keyword>
<name>A0A1Y2FGY3_PROLT</name>
<dbReference type="OrthoDB" id="68611at2759"/>
<sequence>MCGWTRSRWTLSYLGINFFMIVQIFGLVNAIELAEHTVQPFTDYFYVFTFGTLITFACSLIWPENTAITIEKHLLSSLNAATDLVEHHGSGSKRSKSKFSDVKGFNDKLMASIDASKYEVVYSRIPPASLQLINAGIADLINKLYVLDEVLRDLSSKAQVLGSREAYIEGLLADMALLHGRLLRAIVQNMQDAIAGRQQDLEGQSTAQLEVQLNKCQRALSNLPPTDKTDLESRAINDQAVHAAFEVAKNLLLMYGNSVKASQAACHRRRLFWPSGVRLTWPTMRKQPGVWRYWIAHRASIFRDSQHTAYAVKFTLVMGILSIFPFIDDWRVWYRDVRGHWSMISAMVVMEVARGLVFRSALMKGAGAILGGLMALILFSISAERLASILLTLPCAIFIYYIALHPRYGKMGLVAALAYNLVLNQGHTSEEPYMAYLKRTATLVGGIAVAVLVHVLVFPYHARRVLKEETCLAFDALASGFHELAHDADYISERKDVVRHLNAARTLINMTHWEPSLKGPFPKEMYQNVLQCAYQLEDILTYAQRSESCGEKTNLNASRDDVMRSMAKDLYLLAHALHTRSSSIVHLAANLPDALTSYRQLLVAKPWQSSSSLDISQCDGQAESASFFYLCKLMSGPMTRMSLLIHEAIAGRFLPDIIHRTSASLATSPQLSTHKPNLSPLVLSSTPSTDLEKLPTTTNLLPEMAVSAEEREIIAARSRRSSVGGRIRGSNASFLSTLQLPRIEQGLVVSPTETLVSPQPVFDNSPIESPQTRRPSITIQLPSMPDGVARPFQR</sequence>
<organism evidence="7 8">
    <name type="scientific">Protomyces lactucae-debilis</name>
    <dbReference type="NCBI Taxonomy" id="2754530"/>
    <lineage>
        <taxon>Eukaryota</taxon>
        <taxon>Fungi</taxon>
        <taxon>Dikarya</taxon>
        <taxon>Ascomycota</taxon>
        <taxon>Taphrinomycotina</taxon>
        <taxon>Taphrinomycetes</taxon>
        <taxon>Taphrinales</taxon>
        <taxon>Protomycetaceae</taxon>
        <taxon>Protomyces</taxon>
    </lineage>
</organism>
<dbReference type="GO" id="GO:0015743">
    <property type="term" value="P:malate transport"/>
    <property type="evidence" value="ECO:0007669"/>
    <property type="project" value="InterPro"/>
</dbReference>
<feature type="transmembrane region" description="Helical" evidence="6">
    <location>
        <begin position="339"/>
        <end position="358"/>
    </location>
</feature>
<dbReference type="PANTHER" id="PTHR47804:SF3">
    <property type="entry name" value="PROTEIN BRE4"/>
    <property type="match status" value="1"/>
</dbReference>
<comment type="caution">
    <text evidence="7">The sequence shown here is derived from an EMBL/GenBank/DDBJ whole genome shotgun (WGS) entry which is preliminary data.</text>
</comment>
<keyword evidence="3 6" id="KW-1133">Transmembrane helix</keyword>
<evidence type="ECO:0008006" key="9">
    <source>
        <dbReference type="Google" id="ProtNLM"/>
    </source>
</evidence>
<evidence type="ECO:0000256" key="3">
    <source>
        <dbReference type="ARBA" id="ARBA00022989"/>
    </source>
</evidence>
<keyword evidence="8" id="KW-1185">Reference proteome</keyword>
<evidence type="ECO:0000256" key="2">
    <source>
        <dbReference type="ARBA" id="ARBA00022692"/>
    </source>
</evidence>
<dbReference type="InterPro" id="IPR020966">
    <property type="entry name" value="ALMT"/>
</dbReference>
<dbReference type="EMBL" id="MCFI01000008">
    <property type="protein sequence ID" value="ORY83183.1"/>
    <property type="molecule type" value="Genomic_DNA"/>
</dbReference>
<protein>
    <recommendedName>
        <fullName evidence="9">Fusaric acid resistance protein-like-domain-containing protein</fullName>
    </recommendedName>
</protein>
<feature type="compositionally biased region" description="Polar residues" evidence="5">
    <location>
        <begin position="766"/>
        <end position="781"/>
    </location>
</feature>
<feature type="transmembrane region" description="Helical" evidence="6">
    <location>
        <begin position="441"/>
        <end position="462"/>
    </location>
</feature>
<dbReference type="Pfam" id="PF11744">
    <property type="entry name" value="ALMT"/>
    <property type="match status" value="1"/>
</dbReference>
<feature type="transmembrane region" description="Helical" evidence="6">
    <location>
        <begin position="365"/>
        <end position="381"/>
    </location>
</feature>
<evidence type="ECO:0000313" key="7">
    <source>
        <dbReference type="EMBL" id="ORY83183.1"/>
    </source>
</evidence>
<reference evidence="7 8" key="1">
    <citation type="submission" date="2016-07" db="EMBL/GenBank/DDBJ databases">
        <title>Pervasive Adenine N6-methylation of Active Genes in Fungi.</title>
        <authorList>
            <consortium name="DOE Joint Genome Institute"/>
            <person name="Mondo S.J."/>
            <person name="Dannebaum R.O."/>
            <person name="Kuo R.C."/>
            <person name="Labutti K."/>
            <person name="Haridas S."/>
            <person name="Kuo A."/>
            <person name="Salamov A."/>
            <person name="Ahrendt S.R."/>
            <person name="Lipzen A."/>
            <person name="Sullivan W."/>
            <person name="Andreopoulos W.B."/>
            <person name="Clum A."/>
            <person name="Lindquist E."/>
            <person name="Daum C."/>
            <person name="Ramamoorthy G.K."/>
            <person name="Gryganskyi A."/>
            <person name="Culley D."/>
            <person name="Magnuson J.K."/>
            <person name="James T.Y."/>
            <person name="O'Malley M.A."/>
            <person name="Stajich J.E."/>
            <person name="Spatafora J.W."/>
            <person name="Visel A."/>
            <person name="Grigoriev I.V."/>
        </authorList>
    </citation>
    <scope>NUCLEOTIDE SEQUENCE [LARGE SCALE GENOMIC DNA]</scope>
    <source>
        <strain evidence="7 8">12-1054</strain>
    </source>
</reference>
<gene>
    <name evidence="7" type="ORF">BCR37DRAFT_379175</name>
</gene>
<keyword evidence="4 6" id="KW-0472">Membrane</keyword>
<feature type="transmembrane region" description="Helical" evidence="6">
    <location>
        <begin position="12"/>
        <end position="31"/>
    </location>
</feature>
<evidence type="ECO:0000256" key="5">
    <source>
        <dbReference type="SAM" id="MobiDB-lite"/>
    </source>
</evidence>
<feature type="region of interest" description="Disordered" evidence="5">
    <location>
        <begin position="668"/>
        <end position="694"/>
    </location>
</feature>
<dbReference type="AlphaFoldDB" id="A0A1Y2FGY3"/>
<dbReference type="InterPro" id="IPR052430">
    <property type="entry name" value="IVT-Associated"/>
</dbReference>
<feature type="transmembrane region" description="Helical" evidence="6">
    <location>
        <begin position="308"/>
        <end position="327"/>
    </location>
</feature>
<evidence type="ECO:0000256" key="1">
    <source>
        <dbReference type="ARBA" id="ARBA00004141"/>
    </source>
</evidence>
<feature type="transmembrane region" description="Helical" evidence="6">
    <location>
        <begin position="387"/>
        <end position="404"/>
    </location>
</feature>